<dbReference type="KEGG" id="vg:56215630"/>
<dbReference type="EMBL" id="LR595866">
    <property type="protein sequence ID" value="VUD36905.1"/>
    <property type="molecule type" value="Genomic_DNA"/>
</dbReference>
<evidence type="ECO:0000313" key="1">
    <source>
        <dbReference type="EMBL" id="VUD36905.1"/>
    </source>
</evidence>
<evidence type="ECO:0000313" key="2">
    <source>
        <dbReference type="Proteomes" id="UP000424499"/>
    </source>
</evidence>
<keyword evidence="2" id="KW-1185">Reference proteome</keyword>
<dbReference type="RefSeq" id="YP_009910013.1">
    <property type="nucleotide sequence ID" value="NC_049954.1"/>
</dbReference>
<dbReference type="GeneID" id="56215630"/>
<reference evidence="2" key="1">
    <citation type="submission" date="2019-06" db="EMBL/GenBank/DDBJ databases">
        <authorList>
            <person name="Petit M.-A."/>
            <person name="Lossouarn J."/>
        </authorList>
    </citation>
    <scope>NUCLEOTIDE SEQUENCE [LARGE SCALE GENOMIC DNA]</scope>
</reference>
<protein>
    <submittedName>
        <fullName evidence="1">Uncharacterized protein</fullName>
    </submittedName>
</protein>
<dbReference type="Proteomes" id="UP000424499">
    <property type="component" value="Chromosome"/>
</dbReference>
<sequence>MLTVGKAYSTKNGKTFSCEKDIGEIDTIFPFGGWVYNSDGSKDRFAYYTRGGTYKLTKSEYDLII</sequence>
<name>A0A653FRC3_9CAUD</name>
<proteinExistence type="predicted"/>
<accession>A0A653FRC3</accession>
<organism evidence="1 2">
    <name type="scientific">Escherichia phage 2G7b</name>
    <dbReference type="NCBI Taxonomy" id="2847057"/>
    <lineage>
        <taxon>Viruses</taxon>
        <taxon>Duplodnaviria</taxon>
        <taxon>Heunggongvirae</taxon>
        <taxon>Uroviricota</taxon>
        <taxon>Caudoviricetes</taxon>
        <taxon>Nesevirus</taxon>
        <taxon>Nesevirus nv2G7b</taxon>
    </lineage>
</organism>